<evidence type="ECO:0000313" key="2">
    <source>
        <dbReference type="Proteomes" id="UP001180020"/>
    </source>
</evidence>
<dbReference type="Proteomes" id="UP001180020">
    <property type="component" value="Unassembled WGS sequence"/>
</dbReference>
<accession>A0AAV9C5B5</accession>
<sequence length="73" mass="8405">MWEAGRSLRRQGDRSLRAKGSAIIRREHMGDGDFVHSGMGQMLWRGNSVTFMNVTALLYEYIVKAYKLQLKKS</sequence>
<proteinExistence type="predicted"/>
<protein>
    <submittedName>
        <fullName evidence="1">Uncharacterized protein</fullName>
    </submittedName>
</protein>
<reference evidence="1" key="2">
    <citation type="submission" date="2023-06" db="EMBL/GenBank/DDBJ databases">
        <authorList>
            <person name="Ma L."/>
            <person name="Liu K.-W."/>
            <person name="Li Z."/>
            <person name="Hsiao Y.-Y."/>
            <person name="Qi Y."/>
            <person name="Fu T."/>
            <person name="Tang G."/>
            <person name="Zhang D."/>
            <person name="Sun W.-H."/>
            <person name="Liu D.-K."/>
            <person name="Li Y."/>
            <person name="Chen G.-Z."/>
            <person name="Liu X.-D."/>
            <person name="Liao X.-Y."/>
            <person name="Jiang Y.-T."/>
            <person name="Yu X."/>
            <person name="Hao Y."/>
            <person name="Huang J."/>
            <person name="Zhao X.-W."/>
            <person name="Ke S."/>
            <person name="Chen Y.-Y."/>
            <person name="Wu W.-L."/>
            <person name="Hsu J.-L."/>
            <person name="Lin Y.-F."/>
            <person name="Huang M.-D."/>
            <person name="Li C.-Y."/>
            <person name="Huang L."/>
            <person name="Wang Z.-W."/>
            <person name="Zhao X."/>
            <person name="Zhong W.-Y."/>
            <person name="Peng D.-H."/>
            <person name="Ahmad S."/>
            <person name="Lan S."/>
            <person name="Zhang J.-S."/>
            <person name="Tsai W.-C."/>
            <person name="Van De Peer Y."/>
            <person name="Liu Z.-J."/>
        </authorList>
    </citation>
    <scope>NUCLEOTIDE SEQUENCE</scope>
    <source>
        <strain evidence="1">CP</strain>
        <tissue evidence="1">Leaves</tissue>
    </source>
</reference>
<organism evidence="1 2">
    <name type="scientific">Acorus calamus</name>
    <name type="common">Sweet flag</name>
    <dbReference type="NCBI Taxonomy" id="4465"/>
    <lineage>
        <taxon>Eukaryota</taxon>
        <taxon>Viridiplantae</taxon>
        <taxon>Streptophyta</taxon>
        <taxon>Embryophyta</taxon>
        <taxon>Tracheophyta</taxon>
        <taxon>Spermatophyta</taxon>
        <taxon>Magnoliopsida</taxon>
        <taxon>Liliopsida</taxon>
        <taxon>Acoraceae</taxon>
        <taxon>Acorus</taxon>
    </lineage>
</organism>
<evidence type="ECO:0000313" key="1">
    <source>
        <dbReference type="EMBL" id="KAK1283413.1"/>
    </source>
</evidence>
<comment type="caution">
    <text evidence="1">The sequence shown here is derived from an EMBL/GenBank/DDBJ whole genome shotgun (WGS) entry which is preliminary data.</text>
</comment>
<dbReference type="AlphaFoldDB" id="A0AAV9C5B5"/>
<keyword evidence="2" id="KW-1185">Reference proteome</keyword>
<reference evidence="1" key="1">
    <citation type="journal article" date="2023" name="Nat. Commun.">
        <title>Diploid and tetraploid genomes of Acorus and the evolution of monocots.</title>
        <authorList>
            <person name="Ma L."/>
            <person name="Liu K.W."/>
            <person name="Li Z."/>
            <person name="Hsiao Y.Y."/>
            <person name="Qi Y."/>
            <person name="Fu T."/>
            <person name="Tang G.D."/>
            <person name="Zhang D."/>
            <person name="Sun W.H."/>
            <person name="Liu D.K."/>
            <person name="Li Y."/>
            <person name="Chen G.Z."/>
            <person name="Liu X.D."/>
            <person name="Liao X.Y."/>
            <person name="Jiang Y.T."/>
            <person name="Yu X."/>
            <person name="Hao Y."/>
            <person name="Huang J."/>
            <person name="Zhao X.W."/>
            <person name="Ke S."/>
            <person name="Chen Y.Y."/>
            <person name="Wu W.L."/>
            <person name="Hsu J.L."/>
            <person name="Lin Y.F."/>
            <person name="Huang M.D."/>
            <person name="Li C.Y."/>
            <person name="Huang L."/>
            <person name="Wang Z.W."/>
            <person name="Zhao X."/>
            <person name="Zhong W.Y."/>
            <person name="Peng D.H."/>
            <person name="Ahmad S."/>
            <person name="Lan S."/>
            <person name="Zhang J.S."/>
            <person name="Tsai W.C."/>
            <person name="Van de Peer Y."/>
            <person name="Liu Z.J."/>
        </authorList>
    </citation>
    <scope>NUCLEOTIDE SEQUENCE</scope>
    <source>
        <strain evidence="1">CP</strain>
    </source>
</reference>
<dbReference type="EMBL" id="JAUJYO010000021">
    <property type="protein sequence ID" value="KAK1283413.1"/>
    <property type="molecule type" value="Genomic_DNA"/>
</dbReference>
<name>A0AAV9C5B5_ACOCL</name>
<gene>
    <name evidence="1" type="ORF">QJS10_CPB21g01064</name>
</gene>